<protein>
    <submittedName>
        <fullName evidence="2">Integrase core domain</fullName>
    </submittedName>
</protein>
<evidence type="ECO:0000256" key="1">
    <source>
        <dbReference type="SAM" id="MobiDB-lite"/>
    </source>
</evidence>
<feature type="region of interest" description="Disordered" evidence="1">
    <location>
        <begin position="1"/>
        <end position="20"/>
    </location>
</feature>
<comment type="caution">
    <text evidence="2">The sequence shown here is derived from an EMBL/GenBank/DDBJ whole genome shotgun (WGS) entry which is preliminary data.</text>
</comment>
<keyword evidence="3" id="KW-1185">Reference proteome</keyword>
<dbReference type="InterPro" id="IPR036397">
    <property type="entry name" value="RNaseH_sf"/>
</dbReference>
<dbReference type="Proteomes" id="UP000735302">
    <property type="component" value="Unassembled WGS sequence"/>
</dbReference>
<sequence length="132" mass="15378">MKREEAERAEEERERGGEFQLKRAEAERQIELELEKLHLQATGAKANQESEAGHRFILTHVEYAIRYVERVPLQKIDADTVTEALVDIYSGVGIVEEMLSDQEKRFMYIAYVFPVLQKLPFYYKQLSDPPST</sequence>
<accession>A0AAV3ZET6</accession>
<name>A0AAV3ZET6_9GAST</name>
<gene>
    <name evidence="2" type="ORF">PoB_001977800</name>
</gene>
<evidence type="ECO:0000313" key="2">
    <source>
        <dbReference type="EMBL" id="GFN93272.1"/>
    </source>
</evidence>
<dbReference type="AlphaFoldDB" id="A0AAV3ZET6"/>
<dbReference type="SUPFAM" id="SSF53098">
    <property type="entry name" value="Ribonuclease H-like"/>
    <property type="match status" value="1"/>
</dbReference>
<dbReference type="GO" id="GO:0003676">
    <property type="term" value="F:nucleic acid binding"/>
    <property type="evidence" value="ECO:0007669"/>
    <property type="project" value="InterPro"/>
</dbReference>
<dbReference type="Gene3D" id="3.30.420.10">
    <property type="entry name" value="Ribonuclease H-like superfamily/Ribonuclease H"/>
    <property type="match status" value="1"/>
</dbReference>
<evidence type="ECO:0000313" key="3">
    <source>
        <dbReference type="Proteomes" id="UP000735302"/>
    </source>
</evidence>
<reference evidence="2 3" key="1">
    <citation type="journal article" date="2021" name="Elife">
        <title>Chloroplast acquisition without the gene transfer in kleptoplastic sea slugs, Plakobranchus ocellatus.</title>
        <authorList>
            <person name="Maeda T."/>
            <person name="Takahashi S."/>
            <person name="Yoshida T."/>
            <person name="Shimamura S."/>
            <person name="Takaki Y."/>
            <person name="Nagai Y."/>
            <person name="Toyoda A."/>
            <person name="Suzuki Y."/>
            <person name="Arimoto A."/>
            <person name="Ishii H."/>
            <person name="Satoh N."/>
            <person name="Nishiyama T."/>
            <person name="Hasebe M."/>
            <person name="Maruyama T."/>
            <person name="Minagawa J."/>
            <person name="Obokata J."/>
            <person name="Shigenobu S."/>
        </authorList>
    </citation>
    <scope>NUCLEOTIDE SEQUENCE [LARGE SCALE GENOMIC DNA]</scope>
</reference>
<dbReference type="EMBL" id="BLXT01002328">
    <property type="protein sequence ID" value="GFN93272.1"/>
    <property type="molecule type" value="Genomic_DNA"/>
</dbReference>
<dbReference type="InterPro" id="IPR012337">
    <property type="entry name" value="RNaseH-like_sf"/>
</dbReference>
<proteinExistence type="predicted"/>
<organism evidence="2 3">
    <name type="scientific">Plakobranchus ocellatus</name>
    <dbReference type="NCBI Taxonomy" id="259542"/>
    <lineage>
        <taxon>Eukaryota</taxon>
        <taxon>Metazoa</taxon>
        <taxon>Spiralia</taxon>
        <taxon>Lophotrochozoa</taxon>
        <taxon>Mollusca</taxon>
        <taxon>Gastropoda</taxon>
        <taxon>Heterobranchia</taxon>
        <taxon>Euthyneura</taxon>
        <taxon>Panpulmonata</taxon>
        <taxon>Sacoglossa</taxon>
        <taxon>Placobranchoidea</taxon>
        <taxon>Plakobranchidae</taxon>
        <taxon>Plakobranchus</taxon>
    </lineage>
</organism>